<dbReference type="SUPFAM" id="SSF56784">
    <property type="entry name" value="HAD-like"/>
    <property type="match status" value="1"/>
</dbReference>
<dbReference type="GO" id="GO:0005975">
    <property type="term" value="P:carbohydrate metabolic process"/>
    <property type="evidence" value="ECO:0007669"/>
    <property type="project" value="InterPro"/>
</dbReference>
<dbReference type="NCBIfam" id="TIGR01549">
    <property type="entry name" value="HAD-SF-IA-v1"/>
    <property type="match status" value="1"/>
</dbReference>
<evidence type="ECO:0000256" key="6">
    <source>
        <dbReference type="ARBA" id="ARBA00023277"/>
    </source>
</evidence>
<dbReference type="InterPro" id="IPR036412">
    <property type="entry name" value="HAD-like_sf"/>
</dbReference>
<dbReference type="InterPro" id="IPR006439">
    <property type="entry name" value="HAD-SF_hydro_IA"/>
</dbReference>
<evidence type="ECO:0000256" key="4">
    <source>
        <dbReference type="ARBA" id="ARBA00022723"/>
    </source>
</evidence>
<dbReference type="Gene3D" id="3.40.50.1000">
    <property type="entry name" value="HAD superfamily/HAD-like"/>
    <property type="match status" value="1"/>
</dbReference>
<keyword evidence="4" id="KW-0479">Metal-binding</keyword>
<evidence type="ECO:0000256" key="2">
    <source>
        <dbReference type="ARBA" id="ARBA00005628"/>
    </source>
</evidence>
<organism evidence="8">
    <name type="scientific">mine drainage metagenome</name>
    <dbReference type="NCBI Taxonomy" id="410659"/>
    <lineage>
        <taxon>unclassified sequences</taxon>
        <taxon>metagenomes</taxon>
        <taxon>ecological metagenomes</taxon>
    </lineage>
</organism>
<dbReference type="InterPro" id="IPR023214">
    <property type="entry name" value="HAD_sf"/>
</dbReference>
<dbReference type="AlphaFoldDB" id="E6Q375"/>
<dbReference type="InterPro" id="IPR004446">
    <property type="entry name" value="Heptose_bisP_phosphatase"/>
</dbReference>
<dbReference type="InterPro" id="IPR006549">
    <property type="entry name" value="HAD-SF_hydro_IIIA"/>
</dbReference>
<evidence type="ECO:0000256" key="7">
    <source>
        <dbReference type="ARBA" id="ARBA00031828"/>
    </source>
</evidence>
<keyword evidence="5" id="KW-0378">Hydrolase</keyword>
<dbReference type="EMBL" id="CABO01000019">
    <property type="protein sequence ID" value="CBI01635.1"/>
    <property type="molecule type" value="Genomic_DNA"/>
</dbReference>
<dbReference type="GO" id="GO:0016791">
    <property type="term" value="F:phosphatase activity"/>
    <property type="evidence" value="ECO:0007669"/>
    <property type="project" value="InterPro"/>
</dbReference>
<name>E6Q375_9ZZZZ</name>
<evidence type="ECO:0000313" key="8">
    <source>
        <dbReference type="EMBL" id="CBI01635.1"/>
    </source>
</evidence>
<sequence length="208" mass="22091">MRAAFLLDENYTGSARVRASGDGREEPRVYRARRRSLRSDSVIAAVLLDRDGTIVRDEPYNGDPALVEALPGAKAALDELRGLGLGVALVSNQSGIARGLITRAQVEAVNARVVEILGPFDVVLYCSHGPEDACACRKPKPGMLLEAMRTMGVDPHECVMVGDKNDDIDAAQAAGVRALIVDANVGLAHAMPALRCLYGEPGKGDEAE</sequence>
<reference evidence="8" key="1">
    <citation type="submission" date="2009-10" db="EMBL/GenBank/DDBJ databases">
        <title>Diversity of trophic interactions inside an arsenic-rich microbial ecosystem.</title>
        <authorList>
            <person name="Bertin P.N."/>
            <person name="Heinrich-Salmeron A."/>
            <person name="Pelletier E."/>
            <person name="Goulhen-Chollet F."/>
            <person name="Arsene-Ploetze F."/>
            <person name="Gallien S."/>
            <person name="Calteau A."/>
            <person name="Vallenet D."/>
            <person name="Casiot C."/>
            <person name="Chane-Woon-Ming B."/>
            <person name="Giloteaux L."/>
            <person name="Barakat M."/>
            <person name="Bonnefoy V."/>
            <person name="Bruneel O."/>
            <person name="Chandler M."/>
            <person name="Cleiss J."/>
            <person name="Duran R."/>
            <person name="Elbaz-Poulichet F."/>
            <person name="Fonknechten N."/>
            <person name="Lauga B."/>
            <person name="Mornico D."/>
            <person name="Ortet P."/>
            <person name="Schaeffer C."/>
            <person name="Siguier P."/>
            <person name="Alexander Thil Smith A."/>
            <person name="Van Dorsselaer A."/>
            <person name="Weissenbach J."/>
            <person name="Medigue C."/>
            <person name="Le Paslier D."/>
        </authorList>
    </citation>
    <scope>NUCLEOTIDE SEQUENCE</scope>
</reference>
<dbReference type="InterPro" id="IPR006543">
    <property type="entry name" value="Histidinol-phos"/>
</dbReference>
<dbReference type="Pfam" id="PF00702">
    <property type="entry name" value="Hydrolase"/>
    <property type="match status" value="1"/>
</dbReference>
<keyword evidence="3" id="KW-0963">Cytoplasm</keyword>
<protein>
    <recommendedName>
        <fullName evidence="7">D,D-heptose 1,7-bisphosphate phosphatase</fullName>
    </recommendedName>
</protein>
<dbReference type="GO" id="GO:0005737">
    <property type="term" value="C:cytoplasm"/>
    <property type="evidence" value="ECO:0007669"/>
    <property type="project" value="UniProtKB-SubCell"/>
</dbReference>
<evidence type="ECO:0000256" key="3">
    <source>
        <dbReference type="ARBA" id="ARBA00022490"/>
    </source>
</evidence>
<dbReference type="GO" id="GO:0046872">
    <property type="term" value="F:metal ion binding"/>
    <property type="evidence" value="ECO:0007669"/>
    <property type="project" value="UniProtKB-KW"/>
</dbReference>
<comment type="caution">
    <text evidence="8">The sequence shown here is derived from an EMBL/GenBank/DDBJ whole genome shotgun (WGS) entry which is preliminary data.</text>
</comment>
<dbReference type="NCBIfam" id="TIGR01509">
    <property type="entry name" value="HAD-SF-IA-v3"/>
    <property type="match status" value="1"/>
</dbReference>
<keyword evidence="6" id="KW-0119">Carbohydrate metabolism</keyword>
<dbReference type="CDD" id="cd07503">
    <property type="entry name" value="HAD_HisB-N"/>
    <property type="match status" value="1"/>
</dbReference>
<dbReference type="PANTHER" id="PTHR42891:SF1">
    <property type="entry name" value="D-GLYCERO-BETA-D-MANNO-HEPTOSE-1,7-BISPHOSPHATE 7-PHOSPHATASE"/>
    <property type="match status" value="1"/>
</dbReference>
<evidence type="ECO:0000256" key="1">
    <source>
        <dbReference type="ARBA" id="ARBA00004496"/>
    </source>
</evidence>
<comment type="similarity">
    <text evidence="2">Belongs to the GmhB family.</text>
</comment>
<comment type="subcellular location">
    <subcellularLocation>
        <location evidence="1">Cytoplasm</location>
    </subcellularLocation>
</comment>
<evidence type="ECO:0000256" key="5">
    <source>
        <dbReference type="ARBA" id="ARBA00022801"/>
    </source>
</evidence>
<dbReference type="NCBIfam" id="TIGR01656">
    <property type="entry name" value="Histidinol-ppas"/>
    <property type="match status" value="1"/>
</dbReference>
<dbReference type="NCBIfam" id="TIGR01662">
    <property type="entry name" value="HAD-SF-IIIA"/>
    <property type="match status" value="1"/>
</dbReference>
<accession>E6Q375</accession>
<proteinExistence type="inferred from homology"/>
<dbReference type="PANTHER" id="PTHR42891">
    <property type="entry name" value="D-GLYCERO-BETA-D-MANNO-HEPTOSE-1,7-BISPHOSPHATE 7-PHOSPHATASE"/>
    <property type="match status" value="1"/>
</dbReference>
<gene>
    <name evidence="8" type="ORF">CARN4_1956</name>
</gene>